<organism evidence="2 3">
    <name type="scientific">Reyranella soli</name>
    <dbReference type="NCBI Taxonomy" id="1230389"/>
    <lineage>
        <taxon>Bacteria</taxon>
        <taxon>Pseudomonadati</taxon>
        <taxon>Pseudomonadota</taxon>
        <taxon>Alphaproteobacteria</taxon>
        <taxon>Hyphomicrobiales</taxon>
        <taxon>Reyranellaceae</taxon>
        <taxon>Reyranella</taxon>
    </lineage>
</organism>
<comment type="caution">
    <text evidence="2">The sequence shown here is derived from an EMBL/GenBank/DDBJ whole genome shotgun (WGS) entry which is preliminary data.</text>
</comment>
<feature type="region of interest" description="Disordered" evidence="1">
    <location>
        <begin position="121"/>
        <end position="154"/>
    </location>
</feature>
<sequence>MQSYYVSPVVADDASYYRPPDEFFWKWLPRVARRDPKTGETLSVERNGQLDTALLIGDLRKRLNAAPNATAVAYFSEHGRARHVMQAGGSRYPMRVRDAGLVRMPPHRQQQTAATRLCETLSGPSSRRDHLSNDSVVKSASAGSQSPSICPFKA</sequence>
<keyword evidence="3" id="KW-1185">Reference proteome</keyword>
<dbReference type="EMBL" id="BKAJ01000049">
    <property type="protein sequence ID" value="GEP55924.1"/>
    <property type="molecule type" value="Genomic_DNA"/>
</dbReference>
<dbReference type="AlphaFoldDB" id="A0A512NAC2"/>
<evidence type="ECO:0000313" key="3">
    <source>
        <dbReference type="Proteomes" id="UP000321058"/>
    </source>
</evidence>
<name>A0A512NAC2_9HYPH</name>
<feature type="compositionally biased region" description="Polar residues" evidence="1">
    <location>
        <begin position="133"/>
        <end position="148"/>
    </location>
</feature>
<reference evidence="2 3" key="1">
    <citation type="submission" date="2019-07" db="EMBL/GenBank/DDBJ databases">
        <title>Whole genome shotgun sequence of Reyranella soli NBRC 108950.</title>
        <authorList>
            <person name="Hosoyama A."/>
            <person name="Uohara A."/>
            <person name="Ohji S."/>
            <person name="Ichikawa N."/>
        </authorList>
    </citation>
    <scope>NUCLEOTIDE SEQUENCE [LARGE SCALE GENOMIC DNA]</scope>
    <source>
        <strain evidence="2 3">NBRC 108950</strain>
    </source>
</reference>
<proteinExistence type="predicted"/>
<gene>
    <name evidence="2" type="ORF">RSO01_30900</name>
</gene>
<protein>
    <submittedName>
        <fullName evidence="2">Uncharacterized protein</fullName>
    </submittedName>
</protein>
<evidence type="ECO:0000313" key="2">
    <source>
        <dbReference type="EMBL" id="GEP55924.1"/>
    </source>
</evidence>
<accession>A0A512NAC2</accession>
<evidence type="ECO:0000256" key="1">
    <source>
        <dbReference type="SAM" id="MobiDB-lite"/>
    </source>
</evidence>
<dbReference type="Proteomes" id="UP000321058">
    <property type="component" value="Unassembled WGS sequence"/>
</dbReference>